<protein>
    <submittedName>
        <fullName evidence="1">Uncharacterized protein</fullName>
    </submittedName>
</protein>
<dbReference type="AlphaFoldDB" id="X1L4N8"/>
<accession>X1L4N8</accession>
<dbReference type="EMBL" id="BARV01005367">
    <property type="protein sequence ID" value="GAI14322.1"/>
    <property type="molecule type" value="Genomic_DNA"/>
</dbReference>
<reference evidence="1" key="1">
    <citation type="journal article" date="2014" name="Front. Microbiol.">
        <title>High frequency of phylogenetically diverse reductive dehalogenase-homologous genes in deep subseafloor sedimentary metagenomes.</title>
        <authorList>
            <person name="Kawai M."/>
            <person name="Futagami T."/>
            <person name="Toyoda A."/>
            <person name="Takaki Y."/>
            <person name="Nishi S."/>
            <person name="Hori S."/>
            <person name="Arai W."/>
            <person name="Tsubouchi T."/>
            <person name="Morono Y."/>
            <person name="Uchiyama I."/>
            <person name="Ito T."/>
            <person name="Fujiyama A."/>
            <person name="Inagaki F."/>
            <person name="Takami H."/>
        </authorList>
    </citation>
    <scope>NUCLEOTIDE SEQUENCE</scope>
    <source>
        <strain evidence="1">Expedition CK06-06</strain>
    </source>
</reference>
<dbReference type="InterPro" id="IPR036890">
    <property type="entry name" value="HATPase_C_sf"/>
</dbReference>
<name>X1L4N8_9ZZZZ</name>
<feature type="non-terminal residue" evidence="1">
    <location>
        <position position="1"/>
    </location>
</feature>
<evidence type="ECO:0000313" key="1">
    <source>
        <dbReference type="EMBL" id="GAI14322.1"/>
    </source>
</evidence>
<comment type="caution">
    <text evidence="1">The sequence shown here is derived from an EMBL/GenBank/DDBJ whole genome shotgun (WGS) entry which is preliminary data.</text>
</comment>
<proteinExistence type="predicted"/>
<organism evidence="1">
    <name type="scientific">marine sediment metagenome</name>
    <dbReference type="NCBI Taxonomy" id="412755"/>
    <lineage>
        <taxon>unclassified sequences</taxon>
        <taxon>metagenomes</taxon>
        <taxon>ecological metagenomes</taxon>
    </lineage>
</organism>
<dbReference type="Gene3D" id="3.30.565.10">
    <property type="entry name" value="Histidine kinase-like ATPase, C-terminal domain"/>
    <property type="match status" value="1"/>
</dbReference>
<gene>
    <name evidence="1" type="ORF">S06H3_11205</name>
</gene>
<sequence length="51" mass="5493">FESPKEISALSRSGKLGLVGMQERVRLLGGVLEIKSEPGNSGANNKFDYGR</sequence>